<dbReference type="PANTHER" id="PTHR34404:SF2">
    <property type="entry name" value="CONSERVED SERINE RICH PROTEIN"/>
    <property type="match status" value="1"/>
</dbReference>
<dbReference type="EMBL" id="SOBT01000011">
    <property type="protein sequence ID" value="TDU25835.1"/>
    <property type="molecule type" value="Genomic_DNA"/>
</dbReference>
<comment type="caution">
    <text evidence="3">The sequence shown here is derived from an EMBL/GenBank/DDBJ whole genome shotgun (WGS) entry which is preliminary data.</text>
</comment>
<reference evidence="3 4" key="1">
    <citation type="submission" date="2019-03" db="EMBL/GenBank/DDBJ databases">
        <title>Genomic Encyclopedia of Type Strains, Phase IV (KMG-IV): sequencing the most valuable type-strain genomes for metagenomic binning, comparative biology and taxonomic classification.</title>
        <authorList>
            <person name="Goeker M."/>
        </authorList>
    </citation>
    <scope>NUCLEOTIDE SEQUENCE [LARGE SCALE GENOMIC DNA]</scope>
    <source>
        <strain evidence="3 4">DSM 26377</strain>
    </source>
</reference>
<keyword evidence="4" id="KW-1185">Reference proteome</keyword>
<protein>
    <submittedName>
        <fullName evidence="3">Putative FmdB family regulatory protein</fullName>
    </submittedName>
</protein>
<feature type="domain" description="Putative regulatory protein FmdB zinc ribbon" evidence="2">
    <location>
        <begin position="1"/>
        <end position="42"/>
    </location>
</feature>
<feature type="region of interest" description="Disordered" evidence="1">
    <location>
        <begin position="56"/>
        <end position="124"/>
    </location>
</feature>
<feature type="compositionally biased region" description="Basic and acidic residues" evidence="1">
    <location>
        <begin position="56"/>
        <end position="66"/>
    </location>
</feature>
<dbReference type="AlphaFoldDB" id="A0A4R7NX65"/>
<evidence type="ECO:0000313" key="4">
    <source>
        <dbReference type="Proteomes" id="UP000295341"/>
    </source>
</evidence>
<accession>A0A4R7NX65</accession>
<dbReference type="Proteomes" id="UP000295341">
    <property type="component" value="Unassembled WGS sequence"/>
</dbReference>
<proteinExistence type="predicted"/>
<dbReference type="OrthoDB" id="9813321at2"/>
<dbReference type="SMART" id="SM00834">
    <property type="entry name" value="CxxC_CXXC_SSSS"/>
    <property type="match status" value="1"/>
</dbReference>
<sequence length="124" mass="12309">MPLYEYSCAACGATSEINHRMSDPAPTDCPVCGAPKLSKMISAAGFRLKGAGWYETDFKSDGKRNLAGDSGESSGADSKSAGKPAAKPAADASPAPAKAETKSESKPAAAPAATSPSPGSSAAT</sequence>
<gene>
    <name evidence="3" type="ORF">DFR24_4280</name>
</gene>
<name>A0A4R7NX65_9GAMM</name>
<dbReference type="PANTHER" id="PTHR34404">
    <property type="entry name" value="REGULATORY PROTEIN, FMDB FAMILY"/>
    <property type="match status" value="1"/>
</dbReference>
<organism evidence="3 4">
    <name type="scientific">Panacagrimonas perspica</name>
    <dbReference type="NCBI Taxonomy" id="381431"/>
    <lineage>
        <taxon>Bacteria</taxon>
        <taxon>Pseudomonadati</taxon>
        <taxon>Pseudomonadota</taxon>
        <taxon>Gammaproteobacteria</taxon>
        <taxon>Nevskiales</taxon>
        <taxon>Nevskiaceae</taxon>
        <taxon>Panacagrimonas</taxon>
    </lineage>
</organism>
<feature type="compositionally biased region" description="Low complexity" evidence="1">
    <location>
        <begin position="67"/>
        <end position="98"/>
    </location>
</feature>
<dbReference type="NCBIfam" id="TIGR02605">
    <property type="entry name" value="CxxC_CxxC_SSSS"/>
    <property type="match status" value="1"/>
</dbReference>
<feature type="compositionally biased region" description="Low complexity" evidence="1">
    <location>
        <begin position="107"/>
        <end position="124"/>
    </location>
</feature>
<dbReference type="RefSeq" id="WP_133883416.1">
    <property type="nucleotide sequence ID" value="NZ_MWIN01000013.1"/>
</dbReference>
<dbReference type="Pfam" id="PF09723">
    <property type="entry name" value="Zn_ribbon_8"/>
    <property type="match status" value="1"/>
</dbReference>
<evidence type="ECO:0000313" key="3">
    <source>
        <dbReference type="EMBL" id="TDU25835.1"/>
    </source>
</evidence>
<dbReference type="InterPro" id="IPR013429">
    <property type="entry name" value="Regulatory_FmdB_Zinc_ribbon"/>
</dbReference>
<evidence type="ECO:0000259" key="2">
    <source>
        <dbReference type="SMART" id="SM00834"/>
    </source>
</evidence>
<evidence type="ECO:0000256" key="1">
    <source>
        <dbReference type="SAM" id="MobiDB-lite"/>
    </source>
</evidence>